<evidence type="ECO:0000256" key="2">
    <source>
        <dbReference type="ARBA" id="ARBA00022643"/>
    </source>
</evidence>
<dbReference type="Proteomes" id="UP001500929">
    <property type="component" value="Unassembled WGS sequence"/>
</dbReference>
<dbReference type="Pfam" id="PF00296">
    <property type="entry name" value="Bac_luciferase"/>
    <property type="match status" value="1"/>
</dbReference>
<keyword evidence="4 7" id="KW-0503">Monooxygenase</keyword>
<dbReference type="CDD" id="cd01095">
    <property type="entry name" value="Nitrilotriacetate_monoxgenase"/>
    <property type="match status" value="1"/>
</dbReference>
<sequence>MAPATRGDREVIEMGSKPFHLGWFTNYATPVWQGPWSGNETTSWMDGEFYVDMAKSMERAGFDFIMLEDSEIVPDAYGESMVKALKYNMSAPKLDPVLLLPAIARETDKLGLVATMTTSFYPPFILARSMQTLDHMTHGRVGWNIVTSSEDRAAQNFGLDKLYEHDERYERAEEFTDLVGELWNSWKPDALVADYETGTYTDGDKVEVIDFKGTYYSSRGPLNVPPGPQGRPVICQAGSSERGREFAAKYAEIILAVPTGLERQKQFRDDIRARMERIGRDPDSCKILFIAEPVLGSTQAEAEAVWEKMNEPTDANVERGLIGMSTVTDIDFSKFPLDEPLPKDLTTNGHQSSLKNFYTYGETLRDVAMTWLYHYADKSLVGTPDKVAERMEEMMDYVGGDGFLMHGPMSRRYISEVCDGLVPALQRRGLTRTSYTHDTLRENLLAF</sequence>
<dbReference type="EMBL" id="BAAAQY010000003">
    <property type="protein sequence ID" value="GAA2227861.1"/>
    <property type="molecule type" value="Genomic_DNA"/>
</dbReference>
<evidence type="ECO:0000256" key="4">
    <source>
        <dbReference type="ARBA" id="ARBA00023033"/>
    </source>
</evidence>
<organism evidence="7 8">
    <name type="scientific">Herbiconiux moechotypicola</name>
    <dbReference type="NCBI Taxonomy" id="637393"/>
    <lineage>
        <taxon>Bacteria</taxon>
        <taxon>Bacillati</taxon>
        <taxon>Actinomycetota</taxon>
        <taxon>Actinomycetes</taxon>
        <taxon>Micrococcales</taxon>
        <taxon>Microbacteriaceae</taxon>
        <taxon>Herbiconiux</taxon>
    </lineage>
</organism>
<protein>
    <submittedName>
        <fullName evidence="7">NtaA/DmoA family FMN-dependent monooxygenase</fullName>
    </submittedName>
</protein>
<evidence type="ECO:0000256" key="5">
    <source>
        <dbReference type="ARBA" id="ARBA00033748"/>
    </source>
</evidence>
<accession>A0ABP5QAQ6</accession>
<evidence type="ECO:0000256" key="3">
    <source>
        <dbReference type="ARBA" id="ARBA00023002"/>
    </source>
</evidence>
<dbReference type="InterPro" id="IPR011251">
    <property type="entry name" value="Luciferase-like_dom"/>
</dbReference>
<proteinExistence type="inferred from homology"/>
<keyword evidence="8" id="KW-1185">Reference proteome</keyword>
<feature type="domain" description="Luciferase-like" evidence="6">
    <location>
        <begin position="41"/>
        <end position="395"/>
    </location>
</feature>
<dbReference type="SUPFAM" id="SSF51679">
    <property type="entry name" value="Bacterial luciferase-like"/>
    <property type="match status" value="1"/>
</dbReference>
<dbReference type="GO" id="GO:0004497">
    <property type="term" value="F:monooxygenase activity"/>
    <property type="evidence" value="ECO:0007669"/>
    <property type="project" value="UniProtKB-KW"/>
</dbReference>
<reference evidence="8" key="1">
    <citation type="journal article" date="2019" name="Int. J. Syst. Evol. Microbiol.">
        <title>The Global Catalogue of Microorganisms (GCM) 10K type strain sequencing project: providing services to taxonomists for standard genome sequencing and annotation.</title>
        <authorList>
            <consortium name="The Broad Institute Genomics Platform"/>
            <consortium name="The Broad Institute Genome Sequencing Center for Infectious Disease"/>
            <person name="Wu L."/>
            <person name="Ma J."/>
        </authorList>
    </citation>
    <scope>NUCLEOTIDE SEQUENCE [LARGE SCALE GENOMIC DNA]</scope>
    <source>
        <strain evidence="8">JCM 16117</strain>
    </source>
</reference>
<comment type="similarity">
    <text evidence="5">Belongs to the NtaA/SnaA/DszA monooxygenase family.</text>
</comment>
<dbReference type="PIRSF" id="PIRSF000337">
    <property type="entry name" value="NTA_MOA"/>
    <property type="match status" value="1"/>
</dbReference>
<gene>
    <name evidence="7" type="ORF">GCM10009851_10190</name>
</gene>
<dbReference type="Gene3D" id="3.20.20.30">
    <property type="entry name" value="Luciferase-like domain"/>
    <property type="match status" value="1"/>
</dbReference>
<evidence type="ECO:0000313" key="8">
    <source>
        <dbReference type="Proteomes" id="UP001500929"/>
    </source>
</evidence>
<name>A0ABP5QAQ6_9MICO</name>
<dbReference type="PANTHER" id="PTHR30011:SF16">
    <property type="entry name" value="C2H2 FINGER DOMAIN TRANSCRIPTION FACTOR (EUROFUNG)-RELATED"/>
    <property type="match status" value="1"/>
</dbReference>
<evidence type="ECO:0000256" key="1">
    <source>
        <dbReference type="ARBA" id="ARBA00022630"/>
    </source>
</evidence>
<keyword evidence="2" id="KW-0288">FMN</keyword>
<comment type="caution">
    <text evidence="7">The sequence shown here is derived from an EMBL/GenBank/DDBJ whole genome shotgun (WGS) entry which is preliminary data.</text>
</comment>
<keyword evidence="1" id="KW-0285">Flavoprotein</keyword>
<keyword evidence="3" id="KW-0560">Oxidoreductase</keyword>
<dbReference type="PANTHER" id="PTHR30011">
    <property type="entry name" value="ALKANESULFONATE MONOOXYGENASE-RELATED"/>
    <property type="match status" value="1"/>
</dbReference>
<dbReference type="InterPro" id="IPR036661">
    <property type="entry name" value="Luciferase-like_sf"/>
</dbReference>
<evidence type="ECO:0000313" key="7">
    <source>
        <dbReference type="EMBL" id="GAA2227861.1"/>
    </source>
</evidence>
<dbReference type="NCBIfam" id="TIGR03860">
    <property type="entry name" value="FMN_nitrolo"/>
    <property type="match status" value="1"/>
</dbReference>
<evidence type="ECO:0000259" key="6">
    <source>
        <dbReference type="Pfam" id="PF00296"/>
    </source>
</evidence>
<dbReference type="InterPro" id="IPR051260">
    <property type="entry name" value="Diverse_substr_monoxygenases"/>
</dbReference>
<dbReference type="InterPro" id="IPR016215">
    <property type="entry name" value="NTA_MOA"/>
</dbReference>